<evidence type="ECO:0000313" key="2">
    <source>
        <dbReference type="EMBL" id="MFB9070933.1"/>
    </source>
</evidence>
<sequence length="76" mass="7942">MRPTLASDTVTWDAEPSLAVRAAQTTSRGSIAAPTARLASAHAANRAAANTRPAVRRKVTRPRGRPRCAGPRQGGP</sequence>
<dbReference type="Proteomes" id="UP001589575">
    <property type="component" value="Unassembled WGS sequence"/>
</dbReference>
<reference evidence="2 3" key="1">
    <citation type="submission" date="2024-09" db="EMBL/GenBank/DDBJ databases">
        <authorList>
            <person name="Sun Q."/>
            <person name="Mori K."/>
        </authorList>
    </citation>
    <scope>NUCLEOTIDE SEQUENCE [LARGE SCALE GENOMIC DNA]</scope>
    <source>
        <strain evidence="2 3">CCM 7609</strain>
    </source>
</reference>
<accession>A0ABV5FXH2</accession>
<feature type="compositionally biased region" description="Low complexity" evidence="1">
    <location>
        <begin position="36"/>
        <end position="53"/>
    </location>
</feature>
<keyword evidence="3" id="KW-1185">Reference proteome</keyword>
<proteinExistence type="predicted"/>
<feature type="compositionally biased region" description="Low complexity" evidence="1">
    <location>
        <begin position="67"/>
        <end position="76"/>
    </location>
</feature>
<feature type="region of interest" description="Disordered" evidence="1">
    <location>
        <begin position="24"/>
        <end position="76"/>
    </location>
</feature>
<evidence type="ECO:0000313" key="3">
    <source>
        <dbReference type="Proteomes" id="UP001589575"/>
    </source>
</evidence>
<organism evidence="2 3">
    <name type="scientific">Citricoccus parietis</name>
    <dbReference type="NCBI Taxonomy" id="592307"/>
    <lineage>
        <taxon>Bacteria</taxon>
        <taxon>Bacillati</taxon>
        <taxon>Actinomycetota</taxon>
        <taxon>Actinomycetes</taxon>
        <taxon>Micrococcales</taxon>
        <taxon>Micrococcaceae</taxon>
        <taxon>Citricoccus</taxon>
    </lineage>
</organism>
<dbReference type="EMBL" id="JBHMFI010000001">
    <property type="protein sequence ID" value="MFB9070933.1"/>
    <property type="molecule type" value="Genomic_DNA"/>
</dbReference>
<feature type="compositionally biased region" description="Basic residues" evidence="1">
    <location>
        <begin position="54"/>
        <end position="66"/>
    </location>
</feature>
<protein>
    <submittedName>
        <fullName evidence="2">Uncharacterized protein</fullName>
    </submittedName>
</protein>
<gene>
    <name evidence="2" type="ORF">ACFFX0_06900</name>
</gene>
<name>A0ABV5FXH2_9MICC</name>
<evidence type="ECO:0000256" key="1">
    <source>
        <dbReference type="SAM" id="MobiDB-lite"/>
    </source>
</evidence>
<comment type="caution">
    <text evidence="2">The sequence shown here is derived from an EMBL/GenBank/DDBJ whole genome shotgun (WGS) entry which is preliminary data.</text>
</comment>